<proteinExistence type="predicted"/>
<dbReference type="EMBL" id="GBRH01243671">
    <property type="protein sequence ID" value="JAD54224.1"/>
    <property type="molecule type" value="Transcribed_RNA"/>
</dbReference>
<name>A0A0A9AR54_ARUDO</name>
<reference evidence="1" key="1">
    <citation type="submission" date="2014-09" db="EMBL/GenBank/DDBJ databases">
        <authorList>
            <person name="Magalhaes I.L.F."/>
            <person name="Oliveira U."/>
            <person name="Santos F.R."/>
            <person name="Vidigal T.H.D.A."/>
            <person name="Brescovit A.D."/>
            <person name="Santos A.J."/>
        </authorList>
    </citation>
    <scope>NUCLEOTIDE SEQUENCE</scope>
    <source>
        <tissue evidence="1">Shoot tissue taken approximately 20 cm above the soil surface</tissue>
    </source>
</reference>
<reference evidence="1" key="2">
    <citation type="journal article" date="2015" name="Data Brief">
        <title>Shoot transcriptome of the giant reed, Arundo donax.</title>
        <authorList>
            <person name="Barrero R.A."/>
            <person name="Guerrero F.D."/>
            <person name="Moolhuijzen P."/>
            <person name="Goolsby J.A."/>
            <person name="Tidwell J."/>
            <person name="Bellgard S.E."/>
            <person name="Bellgard M.I."/>
        </authorList>
    </citation>
    <scope>NUCLEOTIDE SEQUENCE</scope>
    <source>
        <tissue evidence="1">Shoot tissue taken approximately 20 cm above the soil surface</tissue>
    </source>
</reference>
<protein>
    <submittedName>
        <fullName evidence="1">Uncharacterized protein</fullName>
    </submittedName>
</protein>
<dbReference type="AlphaFoldDB" id="A0A0A9AR54"/>
<sequence>MLHQTGKWVISKGCIVTGRPTMRR</sequence>
<organism evidence="1">
    <name type="scientific">Arundo donax</name>
    <name type="common">Giant reed</name>
    <name type="synonym">Donax arundinaceus</name>
    <dbReference type="NCBI Taxonomy" id="35708"/>
    <lineage>
        <taxon>Eukaryota</taxon>
        <taxon>Viridiplantae</taxon>
        <taxon>Streptophyta</taxon>
        <taxon>Embryophyta</taxon>
        <taxon>Tracheophyta</taxon>
        <taxon>Spermatophyta</taxon>
        <taxon>Magnoliopsida</taxon>
        <taxon>Liliopsida</taxon>
        <taxon>Poales</taxon>
        <taxon>Poaceae</taxon>
        <taxon>PACMAD clade</taxon>
        <taxon>Arundinoideae</taxon>
        <taxon>Arundineae</taxon>
        <taxon>Arundo</taxon>
    </lineage>
</organism>
<evidence type="ECO:0000313" key="1">
    <source>
        <dbReference type="EMBL" id="JAD54224.1"/>
    </source>
</evidence>
<accession>A0A0A9AR54</accession>